<name>A0ABS7NUK8_9NOCA</name>
<dbReference type="Proteomes" id="UP001520140">
    <property type="component" value="Unassembled WGS sequence"/>
</dbReference>
<evidence type="ECO:0000313" key="3">
    <source>
        <dbReference type="Proteomes" id="UP001520140"/>
    </source>
</evidence>
<feature type="region of interest" description="Disordered" evidence="1">
    <location>
        <begin position="38"/>
        <end position="104"/>
    </location>
</feature>
<keyword evidence="3" id="KW-1185">Reference proteome</keyword>
<reference evidence="2 3" key="1">
    <citation type="submission" date="2020-06" db="EMBL/GenBank/DDBJ databases">
        <title>Taxonomy, biology and ecology of Rhodococcus bacteria occurring in California pistachio and other woody hosts as revealed by genome sequence analyses.</title>
        <authorList>
            <person name="Gai Y."/>
            <person name="Riely B."/>
        </authorList>
    </citation>
    <scope>NUCLEOTIDE SEQUENCE [LARGE SCALE GENOMIC DNA]</scope>
    <source>
        <strain evidence="2 3">BP-284</strain>
    </source>
</reference>
<proteinExistence type="predicted"/>
<organism evidence="2 3">
    <name type="scientific">Rhodococcoides kroppenstedtii</name>
    <dbReference type="NCBI Taxonomy" id="293050"/>
    <lineage>
        <taxon>Bacteria</taxon>
        <taxon>Bacillati</taxon>
        <taxon>Actinomycetota</taxon>
        <taxon>Actinomycetes</taxon>
        <taxon>Mycobacteriales</taxon>
        <taxon>Nocardiaceae</taxon>
        <taxon>Rhodococcoides</taxon>
    </lineage>
</organism>
<dbReference type="RefSeq" id="WP_157889674.1">
    <property type="nucleotide sequence ID" value="NZ_JABUKE010000013.1"/>
</dbReference>
<evidence type="ECO:0000313" key="2">
    <source>
        <dbReference type="EMBL" id="MBY6321706.1"/>
    </source>
</evidence>
<evidence type="ECO:0000256" key="1">
    <source>
        <dbReference type="SAM" id="MobiDB-lite"/>
    </source>
</evidence>
<accession>A0ABS7NUK8</accession>
<dbReference type="EMBL" id="JABUKG010000013">
    <property type="protein sequence ID" value="MBY6321706.1"/>
    <property type="molecule type" value="Genomic_DNA"/>
</dbReference>
<feature type="compositionally biased region" description="Basic and acidic residues" evidence="1">
    <location>
        <begin position="39"/>
        <end position="48"/>
    </location>
</feature>
<comment type="caution">
    <text evidence="2">The sequence shown here is derived from an EMBL/GenBank/DDBJ whole genome shotgun (WGS) entry which is preliminary data.</text>
</comment>
<feature type="compositionally biased region" description="Polar residues" evidence="1">
    <location>
        <begin position="71"/>
        <end position="82"/>
    </location>
</feature>
<protein>
    <submittedName>
        <fullName evidence="2">Uncharacterized protein</fullName>
    </submittedName>
</protein>
<sequence>MAKTYQEAKRILAVDAPYPGIRGTLRFENPLGAYLPNQDEPRWFDDRGPSCYDTVTEPGTFFPADPGSGRNDGSYQPPSRNQGPAHLVPATPAQNSPAPGYAGSSVERDTLAVVYGRGSGLDPADVPAWTTLVGAPALRGHDVDVE</sequence>
<gene>
    <name evidence="2" type="ORF">HQ605_12810</name>
</gene>